<organism evidence="2 3">
    <name type="scientific">Candidatus Coprenecus stercoravium</name>
    <dbReference type="NCBI Taxonomy" id="2840735"/>
    <lineage>
        <taxon>Bacteria</taxon>
        <taxon>Pseudomonadati</taxon>
        <taxon>Bacteroidota</taxon>
        <taxon>Bacteroidia</taxon>
        <taxon>Bacteroidales</taxon>
        <taxon>Rikenellaceae</taxon>
        <taxon>Rikenellaceae incertae sedis</taxon>
        <taxon>Candidatus Coprenecus</taxon>
    </lineage>
</organism>
<gene>
    <name evidence="2" type="ORF">IAC04_06435</name>
</gene>
<reference evidence="2" key="2">
    <citation type="submission" date="2021-04" db="EMBL/GenBank/DDBJ databases">
        <authorList>
            <person name="Gilroy R."/>
        </authorList>
    </citation>
    <scope>NUCLEOTIDE SEQUENCE</scope>
    <source>
        <strain evidence="2">Gambia16-554</strain>
    </source>
</reference>
<proteinExistence type="predicted"/>
<dbReference type="EMBL" id="DXAW01000109">
    <property type="protein sequence ID" value="HIZ86109.1"/>
    <property type="molecule type" value="Genomic_DNA"/>
</dbReference>
<accession>A0A9D2GSE5</accession>
<feature type="non-terminal residue" evidence="2">
    <location>
        <position position="46"/>
    </location>
</feature>
<dbReference type="Proteomes" id="UP000824115">
    <property type="component" value="Unassembled WGS sequence"/>
</dbReference>
<dbReference type="Pfam" id="PF13742">
    <property type="entry name" value="tRNA_anti_2"/>
    <property type="match status" value="1"/>
</dbReference>
<protein>
    <submittedName>
        <fullName evidence="2">Exodeoxyribonuclease VII large subunit</fullName>
    </submittedName>
</protein>
<evidence type="ECO:0000313" key="3">
    <source>
        <dbReference type="Proteomes" id="UP000824115"/>
    </source>
</evidence>
<dbReference type="InterPro" id="IPR025824">
    <property type="entry name" value="OB-fold_nuc-bd_dom"/>
</dbReference>
<evidence type="ECO:0000259" key="1">
    <source>
        <dbReference type="Pfam" id="PF13742"/>
    </source>
</evidence>
<sequence length="46" mass="5220">MREYVSLSGLLQRVKEAVSSAVPAPVWVRAEIHEIRIHGNGHCYME</sequence>
<dbReference type="AlphaFoldDB" id="A0A9D2GSE5"/>
<reference evidence="2" key="1">
    <citation type="journal article" date="2021" name="PeerJ">
        <title>Extensive microbial diversity within the chicken gut microbiome revealed by metagenomics and culture.</title>
        <authorList>
            <person name="Gilroy R."/>
            <person name="Ravi A."/>
            <person name="Getino M."/>
            <person name="Pursley I."/>
            <person name="Horton D.L."/>
            <person name="Alikhan N.F."/>
            <person name="Baker D."/>
            <person name="Gharbi K."/>
            <person name="Hall N."/>
            <person name="Watson M."/>
            <person name="Adriaenssens E.M."/>
            <person name="Foster-Nyarko E."/>
            <person name="Jarju S."/>
            <person name="Secka A."/>
            <person name="Antonio M."/>
            <person name="Oren A."/>
            <person name="Chaudhuri R.R."/>
            <person name="La Ragione R."/>
            <person name="Hildebrand F."/>
            <person name="Pallen M.J."/>
        </authorList>
    </citation>
    <scope>NUCLEOTIDE SEQUENCE</scope>
    <source>
        <strain evidence="2">Gambia16-554</strain>
    </source>
</reference>
<evidence type="ECO:0000313" key="2">
    <source>
        <dbReference type="EMBL" id="HIZ86109.1"/>
    </source>
</evidence>
<name>A0A9D2GSE5_9BACT</name>
<comment type="caution">
    <text evidence="2">The sequence shown here is derived from an EMBL/GenBank/DDBJ whole genome shotgun (WGS) entry which is preliminary data.</text>
</comment>
<feature type="domain" description="OB-fold nucleic acid binding" evidence="1">
    <location>
        <begin position="6"/>
        <end position="46"/>
    </location>
</feature>
<dbReference type="GO" id="GO:0003676">
    <property type="term" value="F:nucleic acid binding"/>
    <property type="evidence" value="ECO:0007669"/>
    <property type="project" value="InterPro"/>
</dbReference>